<protein>
    <submittedName>
        <fullName evidence="1">Uncharacterized protein</fullName>
    </submittedName>
</protein>
<organism evidence="1">
    <name type="scientific">marine sediment metagenome</name>
    <dbReference type="NCBI Taxonomy" id="412755"/>
    <lineage>
        <taxon>unclassified sequences</taxon>
        <taxon>metagenomes</taxon>
        <taxon>ecological metagenomes</taxon>
    </lineage>
</organism>
<evidence type="ECO:0000313" key="1">
    <source>
        <dbReference type="EMBL" id="GAI00037.1"/>
    </source>
</evidence>
<feature type="non-terminal residue" evidence="1">
    <location>
        <position position="61"/>
    </location>
</feature>
<comment type="caution">
    <text evidence="1">The sequence shown here is derived from an EMBL/GenBank/DDBJ whole genome shotgun (WGS) entry which is preliminary data.</text>
</comment>
<sequence>IGRYQPFYYFREHGKFELTCNEEGNKMEPVVIDNLLPLPNRITIKDNELNVHMNNISFAKL</sequence>
<name>X1JZ77_9ZZZZ</name>
<feature type="non-terminal residue" evidence="1">
    <location>
        <position position="1"/>
    </location>
</feature>
<accession>X1JZ77</accession>
<dbReference type="AlphaFoldDB" id="X1JZ77"/>
<proteinExistence type="predicted"/>
<dbReference type="EMBL" id="BARU01048902">
    <property type="protein sequence ID" value="GAI00037.1"/>
    <property type="molecule type" value="Genomic_DNA"/>
</dbReference>
<reference evidence="1" key="1">
    <citation type="journal article" date="2014" name="Front. Microbiol.">
        <title>High frequency of phylogenetically diverse reductive dehalogenase-homologous genes in deep subseafloor sedimentary metagenomes.</title>
        <authorList>
            <person name="Kawai M."/>
            <person name="Futagami T."/>
            <person name="Toyoda A."/>
            <person name="Takaki Y."/>
            <person name="Nishi S."/>
            <person name="Hori S."/>
            <person name="Arai W."/>
            <person name="Tsubouchi T."/>
            <person name="Morono Y."/>
            <person name="Uchiyama I."/>
            <person name="Ito T."/>
            <person name="Fujiyama A."/>
            <person name="Inagaki F."/>
            <person name="Takami H."/>
        </authorList>
    </citation>
    <scope>NUCLEOTIDE SEQUENCE</scope>
    <source>
        <strain evidence="1">Expedition CK06-06</strain>
    </source>
</reference>
<gene>
    <name evidence="1" type="ORF">S03H2_72382</name>
</gene>